<evidence type="ECO:0000313" key="5">
    <source>
        <dbReference type="Proteomes" id="UP000241818"/>
    </source>
</evidence>
<organism evidence="4 5">
    <name type="scientific">Amorphotheca resinae ATCC 22711</name>
    <dbReference type="NCBI Taxonomy" id="857342"/>
    <lineage>
        <taxon>Eukaryota</taxon>
        <taxon>Fungi</taxon>
        <taxon>Dikarya</taxon>
        <taxon>Ascomycota</taxon>
        <taxon>Pezizomycotina</taxon>
        <taxon>Leotiomycetes</taxon>
        <taxon>Helotiales</taxon>
        <taxon>Amorphothecaceae</taxon>
        <taxon>Amorphotheca</taxon>
    </lineage>
</organism>
<comment type="subcellular location">
    <subcellularLocation>
        <location evidence="1">Nucleus</location>
    </subcellularLocation>
</comment>
<protein>
    <recommendedName>
        <fullName evidence="3">ELYS-like domain-containing protein</fullName>
    </recommendedName>
</protein>
<dbReference type="Pfam" id="PF13934">
    <property type="entry name" value="ELYS"/>
    <property type="match status" value="1"/>
</dbReference>
<dbReference type="GO" id="GO:0005634">
    <property type="term" value="C:nucleus"/>
    <property type="evidence" value="ECO:0007669"/>
    <property type="project" value="UniProtKB-SubCell"/>
</dbReference>
<evidence type="ECO:0000256" key="1">
    <source>
        <dbReference type="ARBA" id="ARBA00004123"/>
    </source>
</evidence>
<evidence type="ECO:0000256" key="2">
    <source>
        <dbReference type="ARBA" id="ARBA00023242"/>
    </source>
</evidence>
<evidence type="ECO:0000313" key="4">
    <source>
        <dbReference type="EMBL" id="PSS07042.1"/>
    </source>
</evidence>
<gene>
    <name evidence="4" type="ORF">M430DRAFT_110867</name>
</gene>
<name>A0A2T3APW8_AMORE</name>
<accession>A0A2T3APW8</accession>
<dbReference type="EMBL" id="KZ679019">
    <property type="protein sequence ID" value="PSS07042.1"/>
    <property type="molecule type" value="Genomic_DNA"/>
</dbReference>
<dbReference type="GeneID" id="36569477"/>
<dbReference type="STRING" id="857342.A0A2T3APW8"/>
<evidence type="ECO:0000259" key="3">
    <source>
        <dbReference type="Pfam" id="PF13934"/>
    </source>
</evidence>
<sequence length="314" mass="35866">MFNYTSFDEVFNFDPECSYDEIAIQGIDERRKKLEGLFFEKVLKLLGIKRPTKLYPPKSNGDLRNLHRAIVESAGADHHKISVLFYILLDFDAPTGRRAYSTSFGQNSFLPQKYQIYMKGLWHMDRLEFELALQYLTYPSLIPTFPDEILEVLVRHSKGNDMSLPLAYYHTVQPTLTNSSALEALFTAIARTSVTEAFYFSRGQPEYAQRHMFEMLISLVLNNSPKDTVADRSVELINLPFNQEEEGWFEEYLLRGQGRSIRKAKDTLMMRRIGTGNFTGALSLNGINTHPIGGLDWTTLSEAVQDGLGPRVDV</sequence>
<dbReference type="AlphaFoldDB" id="A0A2T3APW8"/>
<dbReference type="RefSeq" id="XP_024716698.1">
    <property type="nucleotide sequence ID" value="XM_024861396.1"/>
</dbReference>
<feature type="domain" description="ELYS-like" evidence="3">
    <location>
        <begin position="37"/>
        <end position="255"/>
    </location>
</feature>
<dbReference type="InterPro" id="IPR025151">
    <property type="entry name" value="ELYS_dom"/>
</dbReference>
<dbReference type="OrthoDB" id="20729at2759"/>
<keyword evidence="5" id="KW-1185">Reference proteome</keyword>
<proteinExistence type="predicted"/>
<reference evidence="4 5" key="1">
    <citation type="journal article" date="2018" name="New Phytol.">
        <title>Comparative genomics and transcriptomics depict ericoid mycorrhizal fungi as versatile saprotrophs and plant mutualists.</title>
        <authorList>
            <person name="Martino E."/>
            <person name="Morin E."/>
            <person name="Grelet G.A."/>
            <person name="Kuo A."/>
            <person name="Kohler A."/>
            <person name="Daghino S."/>
            <person name="Barry K.W."/>
            <person name="Cichocki N."/>
            <person name="Clum A."/>
            <person name="Dockter R.B."/>
            <person name="Hainaut M."/>
            <person name="Kuo R.C."/>
            <person name="LaButti K."/>
            <person name="Lindahl B.D."/>
            <person name="Lindquist E.A."/>
            <person name="Lipzen A."/>
            <person name="Khouja H.R."/>
            <person name="Magnuson J."/>
            <person name="Murat C."/>
            <person name="Ohm R.A."/>
            <person name="Singer S.W."/>
            <person name="Spatafora J.W."/>
            <person name="Wang M."/>
            <person name="Veneault-Fourrey C."/>
            <person name="Henrissat B."/>
            <person name="Grigoriev I.V."/>
            <person name="Martin F.M."/>
            <person name="Perotto S."/>
        </authorList>
    </citation>
    <scope>NUCLEOTIDE SEQUENCE [LARGE SCALE GENOMIC DNA]</scope>
    <source>
        <strain evidence="4 5">ATCC 22711</strain>
    </source>
</reference>
<keyword evidence="2" id="KW-0539">Nucleus</keyword>
<dbReference type="Proteomes" id="UP000241818">
    <property type="component" value="Unassembled WGS sequence"/>
</dbReference>
<dbReference type="InParanoid" id="A0A2T3APW8"/>